<keyword evidence="16" id="KW-0779">Telomere</keyword>
<evidence type="ECO:0000256" key="10">
    <source>
        <dbReference type="ARBA" id="ARBA00022679"/>
    </source>
</evidence>
<dbReference type="InterPro" id="IPR038980">
    <property type="entry name" value="ATM_plant"/>
</dbReference>
<evidence type="ECO:0000256" key="13">
    <source>
        <dbReference type="ARBA" id="ARBA00022777"/>
    </source>
</evidence>
<dbReference type="InterPro" id="IPR003152">
    <property type="entry name" value="FATC_dom"/>
</dbReference>
<keyword evidence="15" id="KW-0156">Chromatin regulator</keyword>
<keyword evidence="31" id="KW-1185">Reference proteome</keyword>
<feature type="compositionally biased region" description="Low complexity" evidence="26">
    <location>
        <begin position="762"/>
        <end position="777"/>
    </location>
</feature>
<evidence type="ECO:0000256" key="16">
    <source>
        <dbReference type="ARBA" id="ARBA00022895"/>
    </source>
</evidence>
<evidence type="ECO:0000313" key="31">
    <source>
        <dbReference type="Proteomes" id="UP000799766"/>
    </source>
</evidence>
<dbReference type="PROSITE" id="PS00916">
    <property type="entry name" value="PI3_4_KINASE_2"/>
    <property type="match status" value="1"/>
</dbReference>
<evidence type="ECO:0000256" key="26">
    <source>
        <dbReference type="SAM" id="MobiDB-lite"/>
    </source>
</evidence>
<sequence>MCCRPACHLLDALFKVRLVPYSSVAEVAEAMVTAVELNGPAIVADASCAFLATLIRVRGAENPSAFASSSDRVLNWVFGKWLPSKFDERTHTLQLSQTCCANDVAKLLSVCADKPFAPSRIDHVGVFGLVGTAWVRAARDTPLVNYLLLADDPIHLRNAEFAGMTATKQEVTTTVHSDSHSLAAETLIFDFCIGECDRARSTLQEWVDEKPQSITPDIVRVLSALCIVTSTCLSSADNTTTAATGTAAAASRPTRKIDTLRGAVHALISDVARFLARSDCEQDRVDAALAALSQHLPPVASLKSLHRDVFARAGAFPFALHMSKTLDERAARRGNWIADSASGDLMDLDDEFDSQISHRNRGDMNRGPTACVPRNDVVAMADMMGLRTEVSLYAYLIAFSFEEATLRDGEASVVPSAFVEKLVSLPALEFLASRAVVVGLLESDLQLKHEDLERMFENLGEKLMAGYEYERNEVALGMSLEALTATAVFWSDPGSGKLFDLVEDMYRWFIRVGLKPGLTSSAVHIGITNMLHSLLRVRPEYNVQLELPPIRESLFDILAVSDIPVKFHLTDILADIFGLFVLAEHDAIFEEVHAALVKLKDWHEDIFVWLVVLARLASTWQTLLRRCVYHIFEMAGAVHWATGHAARCIADVARALQLAGGANELFRLFAPQLLFTWGDCKFPLSNMPYVVFGYKSLKELILDVEDEVAGQVFMRANETDITALSAELDLSPAQLIERSFVKVAAYCISWDIRASLPGTGGAVASTPTTGTTPTTSTNESKARQHMGKEAYLKRLRQAFPRILSQFFVTMEGEDTIEHGIEKAFARRTTTMGASAKALNNMKAISSSGMSLPSGQQPLFKGRFLLDQIERLCRRSGDDPNHLWTPQLFTIVLRVLLDRIDPALGSLAACAFIRKIRILIVLAGPDVVGAGYPLEMALHALRPFLTNPHSADDALGIVQWLLDIGKDYLQAHLSFVAGFSLAVLIQLRVFLGSSQESTTQESQHMATMTKVHAFHTWFGSYLKSIRVPPGPPSPAFEAFRSMVRAACDIRSSGNAVKGTPESTLLFEVLLDEQQKKGLLDEPARVLALSLLCRDFRAPPPHHRDDILGADDTASEFAPLVWKSCLSVGAQSDGYLLWAARVLGRAYVSRNDFQQSLRRIVGGISPARKQLSDSEDTERSNINSRVAIVHAIADLFRSDERRHVGLAEETLRTMLARTADPVEMREIQEALPEMLVKALSLSNPEQAKLSTMRVQPELLKTRAVPEKEKEFRAWIRDLAIAVAGTTSNEVVIDSLPPILAGIAGLAEKLFPYILHNSLLRELDTQQHVRQVISEACQYWFENCNDATVPHAKILIEAILYLRTQPYPNEHTIADRQRWLELDYLQASEAAVKCGMHTTALLLAENHTPAAHTSRTSRRSSVLQQAPLPTSLLLQIYRNIEEPDSFYGVEQQPSLDSLLDRIDYEADGFKSLLLRGARLDSQMRRGDIISSNDAQGVVKSLIQLNLNSVTHSLLSRQQGHETGSDSVNCMLQTAMKLDQWDIKAPESAATETTTMFKAFQGLNRSANLTTAMAYLNEGFLNTLKGSISLNVLGPKMRSSLRTLASLTEMDEIVSIANPDDLREAFERMQNRQTWMDSALYEDIRPLLSYRGTLYSSLSCSDDLQSALHVRAKDCRRYEVQTLIRASSISRMHGALQESLTIATYLSDLVPVCRALGLAVEGAAQFETANVLWEQGEMTASVRILQHLVRDVNLDYEVDAAGKSVVLAKLGHHMAEARLEKGEEISQNYLIPAIRELKENTQGREAGQVYYEFASFCDRQLQNPDSLEDFTRMQKLVDRRRDEEDELSRITRSARSAEERRAHGRELSRVKKWLEIDGQEFQRLRVSRESFLRQSLENYLLCLQICDDFDSIVLRFFALWLENSGSSLANSAVRKNLREVPSRKFAVLMNQLSSRLQAEETDFQRLLSELVLRVCMQHPYHGMFQIYAGALGTDSREETAMSRKQAAKNIVSRFEKDKVAVSYWKAIYQSNSIYSMIAMTRDDGRDRFKAGRDYAINKFSAGVKLLQKIPTLQVPPATMSFEPRPDCNYTNLPKITHFKPRMTIAGGLSAPKIITAIASDGKQYKQLFKGGNDDLRQDAIMEQVFEEVSKLLKNNTATRQRDLHIRTYKVLPLSAQTGIMEFVQNTIALSSYLVPAHEKYHPKDWKNQTCRDKIDQVCKPTFSAEVRVKTFRTVTEHYQPVLRYFFLERFPDPDEWFQRRLAYTRTMAAISILGHVLGLGDRHCQNILLDEKSGEVVHIDLGVAFEAGRVLPIPEVVPFRLTRDLVDGMGYTKTEGVFRRCCEFTMDALREERESIMTLLNVLRYDPLYNWSVSPLKAKRIQEAQGNEGGGALDDAIDQASKRTEDEAGEAGRALSVVEKKLSKTLSTAATVNELIQQATDERNLALLFCGKLVPRIPVRKR</sequence>
<organism evidence="30 31">
    <name type="scientific">Lineolata rhizophorae</name>
    <dbReference type="NCBI Taxonomy" id="578093"/>
    <lineage>
        <taxon>Eukaryota</taxon>
        <taxon>Fungi</taxon>
        <taxon>Dikarya</taxon>
        <taxon>Ascomycota</taxon>
        <taxon>Pezizomycotina</taxon>
        <taxon>Dothideomycetes</taxon>
        <taxon>Dothideomycetes incertae sedis</taxon>
        <taxon>Lineolatales</taxon>
        <taxon>Lineolataceae</taxon>
        <taxon>Lineolata</taxon>
    </lineage>
</organism>
<keyword evidence="25" id="KW-0175">Coiled coil</keyword>
<keyword evidence="9" id="KW-0723">Serine/threonine-protein kinase</keyword>
<evidence type="ECO:0000256" key="2">
    <source>
        <dbReference type="ARBA" id="ARBA00004574"/>
    </source>
</evidence>
<dbReference type="Pfam" id="PF00454">
    <property type="entry name" value="PI3_PI4_kinase"/>
    <property type="match status" value="1"/>
</dbReference>
<dbReference type="GO" id="GO:0005634">
    <property type="term" value="C:nucleus"/>
    <property type="evidence" value="ECO:0007669"/>
    <property type="project" value="UniProtKB-SubCell"/>
</dbReference>
<keyword evidence="13" id="KW-0418">Kinase</keyword>
<dbReference type="SMART" id="SM00146">
    <property type="entry name" value="PI3Kc"/>
    <property type="match status" value="1"/>
</dbReference>
<proteinExistence type="inferred from homology"/>
<keyword evidence="11" id="KW-0547">Nucleotide-binding</keyword>
<keyword evidence="12" id="KW-0227">DNA damage</keyword>
<evidence type="ECO:0000256" key="21">
    <source>
        <dbReference type="ARBA" id="ARBA00031460"/>
    </source>
</evidence>
<evidence type="ECO:0000256" key="3">
    <source>
        <dbReference type="ARBA" id="ARBA00010769"/>
    </source>
</evidence>
<dbReference type="GO" id="GO:0005524">
    <property type="term" value="F:ATP binding"/>
    <property type="evidence" value="ECO:0007669"/>
    <property type="project" value="UniProtKB-KW"/>
</dbReference>
<evidence type="ECO:0000256" key="24">
    <source>
        <dbReference type="ARBA" id="ARBA00048679"/>
    </source>
</evidence>
<feature type="region of interest" description="Disordered" evidence="26">
    <location>
        <begin position="760"/>
        <end position="784"/>
    </location>
</feature>
<comment type="similarity">
    <text evidence="3">Belongs to the PI3/PI4-kinase family. ATM subfamily.</text>
</comment>
<evidence type="ECO:0000256" key="4">
    <source>
        <dbReference type="ARBA" id="ARBA00011370"/>
    </source>
</evidence>
<evidence type="ECO:0000256" key="18">
    <source>
        <dbReference type="ARBA" id="ARBA00025079"/>
    </source>
</evidence>
<evidence type="ECO:0000256" key="9">
    <source>
        <dbReference type="ARBA" id="ARBA00022527"/>
    </source>
</evidence>
<evidence type="ECO:0000256" key="25">
    <source>
        <dbReference type="SAM" id="Coils"/>
    </source>
</evidence>
<protein>
    <recommendedName>
        <fullName evidence="6">Serine/threonine-protein kinase TEL1</fullName>
        <ecNumber evidence="5">2.7.11.1</ecNumber>
    </recommendedName>
    <alternativeName>
        <fullName evidence="19">ATM homolog</fullName>
    </alternativeName>
    <alternativeName>
        <fullName evidence="21 22">DNA-damage checkpoint kinase TEL1</fullName>
    </alternativeName>
    <alternativeName>
        <fullName evidence="7">Serine/threonine-protein kinase tel1</fullName>
    </alternativeName>
    <alternativeName>
        <fullName evidence="20">Telomere length regulation protein 1</fullName>
    </alternativeName>
</protein>
<name>A0A6A6NNF8_9PEZI</name>
<dbReference type="InterPro" id="IPR014009">
    <property type="entry name" value="PIK_FAT"/>
</dbReference>
<comment type="catalytic activity">
    <reaction evidence="23">
        <text>L-threonyl-[protein] + ATP = O-phospho-L-threonyl-[protein] + ADP + H(+)</text>
        <dbReference type="Rhea" id="RHEA:46608"/>
        <dbReference type="Rhea" id="RHEA-COMP:11060"/>
        <dbReference type="Rhea" id="RHEA-COMP:11605"/>
        <dbReference type="ChEBI" id="CHEBI:15378"/>
        <dbReference type="ChEBI" id="CHEBI:30013"/>
        <dbReference type="ChEBI" id="CHEBI:30616"/>
        <dbReference type="ChEBI" id="CHEBI:61977"/>
        <dbReference type="ChEBI" id="CHEBI:456216"/>
        <dbReference type="EC" id="2.7.11.1"/>
    </reaction>
</comment>
<evidence type="ECO:0000313" key="30">
    <source>
        <dbReference type="EMBL" id="KAF2453189.1"/>
    </source>
</evidence>
<evidence type="ECO:0000256" key="17">
    <source>
        <dbReference type="ARBA" id="ARBA00023242"/>
    </source>
</evidence>
<evidence type="ECO:0000256" key="11">
    <source>
        <dbReference type="ARBA" id="ARBA00022741"/>
    </source>
</evidence>
<gene>
    <name evidence="30" type="ORF">BDY21DRAFT_142648</name>
</gene>
<dbReference type="InterPro" id="IPR000403">
    <property type="entry name" value="PI3/4_kinase_cat_dom"/>
</dbReference>
<evidence type="ECO:0000256" key="6">
    <source>
        <dbReference type="ARBA" id="ARBA00014619"/>
    </source>
</evidence>
<dbReference type="EC" id="2.7.11.1" evidence="5"/>
<dbReference type="PROSITE" id="PS50290">
    <property type="entry name" value="PI3_4_KINASE_3"/>
    <property type="match status" value="1"/>
</dbReference>
<evidence type="ECO:0000259" key="27">
    <source>
        <dbReference type="PROSITE" id="PS50290"/>
    </source>
</evidence>
<dbReference type="GO" id="GO:0035556">
    <property type="term" value="P:intracellular signal transduction"/>
    <property type="evidence" value="ECO:0007669"/>
    <property type="project" value="UniProtKB-ARBA"/>
</dbReference>
<feature type="coiled-coil region" evidence="25">
    <location>
        <begin position="1829"/>
        <end position="1856"/>
    </location>
</feature>
<dbReference type="InterPro" id="IPR018936">
    <property type="entry name" value="PI3/4_kinase_CS"/>
</dbReference>
<reference evidence="30" key="1">
    <citation type="journal article" date="2020" name="Stud. Mycol.">
        <title>101 Dothideomycetes genomes: a test case for predicting lifestyles and emergence of pathogens.</title>
        <authorList>
            <person name="Haridas S."/>
            <person name="Albert R."/>
            <person name="Binder M."/>
            <person name="Bloem J."/>
            <person name="Labutti K."/>
            <person name="Salamov A."/>
            <person name="Andreopoulos B."/>
            <person name="Baker S."/>
            <person name="Barry K."/>
            <person name="Bills G."/>
            <person name="Bluhm B."/>
            <person name="Cannon C."/>
            <person name="Castanera R."/>
            <person name="Culley D."/>
            <person name="Daum C."/>
            <person name="Ezra D."/>
            <person name="Gonzalez J."/>
            <person name="Henrissat B."/>
            <person name="Kuo A."/>
            <person name="Liang C."/>
            <person name="Lipzen A."/>
            <person name="Lutzoni F."/>
            <person name="Magnuson J."/>
            <person name="Mondo S."/>
            <person name="Nolan M."/>
            <person name="Ohm R."/>
            <person name="Pangilinan J."/>
            <person name="Park H.-J."/>
            <person name="Ramirez L."/>
            <person name="Alfaro M."/>
            <person name="Sun H."/>
            <person name="Tritt A."/>
            <person name="Yoshinaga Y."/>
            <person name="Zwiers L.-H."/>
            <person name="Turgeon B."/>
            <person name="Goodwin S."/>
            <person name="Spatafora J."/>
            <person name="Crous P."/>
            <person name="Grigoriev I."/>
        </authorList>
    </citation>
    <scope>NUCLEOTIDE SEQUENCE</scope>
    <source>
        <strain evidence="30">ATCC 16933</strain>
    </source>
</reference>
<dbReference type="CDD" id="cd05171">
    <property type="entry name" value="PIKKc_ATM"/>
    <property type="match status" value="1"/>
</dbReference>
<comment type="subunit">
    <text evidence="4">Associates with DNA double-strand breaks.</text>
</comment>
<dbReference type="PANTHER" id="PTHR37079">
    <property type="entry name" value="SERINE/THREONINE-PROTEIN KINASE ATM"/>
    <property type="match status" value="1"/>
</dbReference>
<dbReference type="GO" id="GO:0004674">
    <property type="term" value="F:protein serine/threonine kinase activity"/>
    <property type="evidence" value="ECO:0007669"/>
    <property type="project" value="UniProtKB-KW"/>
</dbReference>
<evidence type="ECO:0000256" key="5">
    <source>
        <dbReference type="ARBA" id="ARBA00012513"/>
    </source>
</evidence>
<dbReference type="OrthoDB" id="381190at2759"/>
<evidence type="ECO:0000256" key="8">
    <source>
        <dbReference type="ARBA" id="ARBA00022454"/>
    </source>
</evidence>
<keyword evidence="10" id="KW-0808">Transferase</keyword>
<accession>A0A6A6NNF8</accession>
<dbReference type="Gene3D" id="3.30.1010.10">
    <property type="entry name" value="Phosphatidylinositol 3-kinase Catalytic Subunit, Chain A, domain 4"/>
    <property type="match status" value="1"/>
</dbReference>
<dbReference type="GO" id="GO:0006325">
    <property type="term" value="P:chromatin organization"/>
    <property type="evidence" value="ECO:0007669"/>
    <property type="project" value="UniProtKB-KW"/>
</dbReference>
<comment type="subcellular location">
    <subcellularLocation>
        <location evidence="2">Chromosome</location>
        <location evidence="2">Telomere</location>
    </subcellularLocation>
    <subcellularLocation>
        <location evidence="1">Nucleus</location>
    </subcellularLocation>
</comment>
<feature type="domain" description="FATC" evidence="29">
    <location>
        <begin position="2420"/>
        <end position="2458"/>
    </location>
</feature>
<keyword evidence="14" id="KW-0067">ATP-binding</keyword>
<feature type="domain" description="PI3K/PI4K catalytic" evidence="27">
    <location>
        <begin position="2094"/>
        <end position="2408"/>
    </location>
</feature>
<dbReference type="PROSITE" id="PS00915">
    <property type="entry name" value="PI3_4_KINASE_1"/>
    <property type="match status" value="1"/>
</dbReference>
<comment type="function">
    <text evidence="18">Serine/threonine protein kinase which activates checkpoint signaling upon genotoxic stresses such as ionizing radiation (IR), ultraviolet light (UV), or DNA replication stalling, thereby acting as a DNA damage sensor. Recognizes the substrate consensus sequence [ST]-Q. Phosphorylates histone H2A to form H2AS128ph (gamma-H2A) at sites of DNA damage, involved in the regulation of DNA damage response mechanism. Required for the control of telomere length and genome stability.</text>
</comment>
<evidence type="ECO:0000256" key="15">
    <source>
        <dbReference type="ARBA" id="ARBA00022853"/>
    </source>
</evidence>
<dbReference type="EMBL" id="MU001699">
    <property type="protein sequence ID" value="KAF2453189.1"/>
    <property type="molecule type" value="Genomic_DNA"/>
</dbReference>
<evidence type="ECO:0000256" key="22">
    <source>
        <dbReference type="ARBA" id="ARBA00032467"/>
    </source>
</evidence>
<feature type="domain" description="FAT" evidence="28">
    <location>
        <begin position="1383"/>
        <end position="1988"/>
    </location>
</feature>
<evidence type="ECO:0000256" key="14">
    <source>
        <dbReference type="ARBA" id="ARBA00022840"/>
    </source>
</evidence>
<dbReference type="FunFam" id="3.30.1010.10:FF:000019">
    <property type="entry name" value="Serine/threonine-protein kinase Tel1"/>
    <property type="match status" value="1"/>
</dbReference>
<dbReference type="GO" id="GO:0000781">
    <property type="term" value="C:chromosome, telomeric region"/>
    <property type="evidence" value="ECO:0007669"/>
    <property type="project" value="UniProtKB-SubCell"/>
</dbReference>
<evidence type="ECO:0000256" key="23">
    <source>
        <dbReference type="ARBA" id="ARBA00047899"/>
    </source>
</evidence>
<evidence type="ECO:0000256" key="19">
    <source>
        <dbReference type="ARBA" id="ARBA00030020"/>
    </source>
</evidence>
<evidence type="ECO:0000256" key="1">
    <source>
        <dbReference type="ARBA" id="ARBA00004123"/>
    </source>
</evidence>
<dbReference type="Gene3D" id="1.10.1070.11">
    <property type="entry name" value="Phosphatidylinositol 3-/4-kinase, catalytic domain"/>
    <property type="match status" value="1"/>
</dbReference>
<dbReference type="SUPFAM" id="SSF56112">
    <property type="entry name" value="Protein kinase-like (PK-like)"/>
    <property type="match status" value="1"/>
</dbReference>
<dbReference type="PROSITE" id="PS51189">
    <property type="entry name" value="FAT"/>
    <property type="match status" value="1"/>
</dbReference>
<evidence type="ECO:0000259" key="29">
    <source>
        <dbReference type="PROSITE" id="PS51190"/>
    </source>
</evidence>
<keyword evidence="17" id="KW-0539">Nucleus</keyword>
<dbReference type="Proteomes" id="UP000799766">
    <property type="component" value="Unassembled WGS sequence"/>
</dbReference>
<keyword evidence="8" id="KW-0158">Chromosome</keyword>
<dbReference type="PANTHER" id="PTHR37079:SF4">
    <property type="entry name" value="SERINE_THREONINE-PROTEIN KINASE ATM"/>
    <property type="match status" value="1"/>
</dbReference>
<dbReference type="PROSITE" id="PS51190">
    <property type="entry name" value="FATC"/>
    <property type="match status" value="1"/>
</dbReference>
<evidence type="ECO:0000256" key="20">
    <source>
        <dbReference type="ARBA" id="ARBA00030222"/>
    </source>
</evidence>
<comment type="catalytic activity">
    <reaction evidence="24">
        <text>L-seryl-[protein] + ATP = O-phospho-L-seryl-[protein] + ADP + H(+)</text>
        <dbReference type="Rhea" id="RHEA:17989"/>
        <dbReference type="Rhea" id="RHEA-COMP:9863"/>
        <dbReference type="Rhea" id="RHEA-COMP:11604"/>
        <dbReference type="ChEBI" id="CHEBI:15378"/>
        <dbReference type="ChEBI" id="CHEBI:29999"/>
        <dbReference type="ChEBI" id="CHEBI:30616"/>
        <dbReference type="ChEBI" id="CHEBI:83421"/>
        <dbReference type="ChEBI" id="CHEBI:456216"/>
        <dbReference type="EC" id="2.7.11.1"/>
    </reaction>
</comment>
<dbReference type="InterPro" id="IPR011009">
    <property type="entry name" value="Kinase-like_dom_sf"/>
</dbReference>
<evidence type="ECO:0000256" key="12">
    <source>
        <dbReference type="ARBA" id="ARBA00022763"/>
    </source>
</evidence>
<evidence type="ECO:0000259" key="28">
    <source>
        <dbReference type="PROSITE" id="PS51189"/>
    </source>
</evidence>
<dbReference type="InterPro" id="IPR036940">
    <property type="entry name" value="PI3/4_kinase_cat_sf"/>
</dbReference>
<dbReference type="GO" id="GO:0006281">
    <property type="term" value="P:DNA repair"/>
    <property type="evidence" value="ECO:0007669"/>
    <property type="project" value="InterPro"/>
</dbReference>
<evidence type="ECO:0000256" key="7">
    <source>
        <dbReference type="ARBA" id="ARBA00020288"/>
    </source>
</evidence>
<dbReference type="Pfam" id="PF02260">
    <property type="entry name" value="FATC"/>
    <property type="match status" value="1"/>
</dbReference>
<dbReference type="InterPro" id="IPR044107">
    <property type="entry name" value="PIKKc_ATM"/>
</dbReference>